<evidence type="ECO:0000256" key="2">
    <source>
        <dbReference type="ARBA" id="ARBA00022475"/>
    </source>
</evidence>
<gene>
    <name evidence="6" type="ORF">BV394_16060</name>
</gene>
<keyword evidence="5" id="KW-0472">Membrane</keyword>
<dbReference type="InterPro" id="IPR050445">
    <property type="entry name" value="Bact_polysacc_biosynth/exp"/>
</dbReference>
<dbReference type="PANTHER" id="PTHR32309">
    <property type="entry name" value="TYROSINE-PROTEIN KINASE"/>
    <property type="match status" value="1"/>
</dbReference>
<evidence type="ECO:0000256" key="4">
    <source>
        <dbReference type="ARBA" id="ARBA00022989"/>
    </source>
</evidence>
<dbReference type="Pfam" id="PF02706">
    <property type="entry name" value="Wzz"/>
    <property type="match status" value="1"/>
</dbReference>
<dbReference type="InterPro" id="IPR003856">
    <property type="entry name" value="LPS_length_determ_N"/>
</dbReference>
<dbReference type="AlphaFoldDB" id="A0A1P8QYH3"/>
<geneLocation type="plasmid" evidence="6">
    <name>unnamed</name>
</geneLocation>
<dbReference type="Gene3D" id="3.40.50.300">
    <property type="entry name" value="P-loop containing nucleotide triphosphate hydrolases"/>
    <property type="match status" value="1"/>
</dbReference>
<keyword evidence="4" id="KW-1133">Transmembrane helix</keyword>
<dbReference type="RefSeq" id="WP_076981328.1">
    <property type="nucleotide sequence ID" value="NZ_CP019127.1"/>
</dbReference>
<keyword evidence="3" id="KW-0812">Transmembrane</keyword>
<protein>
    <submittedName>
        <fullName evidence="6">Uncharacterized protein</fullName>
    </submittedName>
</protein>
<dbReference type="GO" id="GO:0005886">
    <property type="term" value="C:plasma membrane"/>
    <property type="evidence" value="ECO:0007669"/>
    <property type="project" value="UniProtKB-SubCell"/>
</dbReference>
<keyword evidence="2" id="KW-1003">Cell membrane</keyword>
<comment type="subcellular location">
    <subcellularLocation>
        <location evidence="1">Cell membrane</location>
        <topology evidence="1">Multi-pass membrane protein</topology>
    </subcellularLocation>
</comment>
<evidence type="ECO:0000256" key="1">
    <source>
        <dbReference type="ARBA" id="ARBA00004651"/>
    </source>
</evidence>
<proteinExistence type="predicted"/>
<accession>A0A1P8QYH3</accession>
<sequence length="725" mass="75526">MNAPVTGLRAPLLDLLGRRASAAPGTALGRAAPAPRPAIAEVADPLPDHRIEGAGGLSALWARRWRLVAAALLAAGLAAGWAFGLAVPRYLATAVLLSSTEEAPAGIDTAALPGLSAFGGSSTALNTEVEILRSRRLAGRVADRLNLVEEAEFNPDLLPPSPLSQTLTKALSEGLFPHLPPALAARARAVLIPAPSTPASRRAAAIDRLMAAVSVRNIPDSLILEVTAESAAPDLARRIADTLVEVYLADQARSRSDSATEAAAWLADRVEGLDRDLARAEGRLAEFTGRMNLVSAESLATLSARLKELRQRIAQQEEAEGKALNGGAEGAGKGAANGEAESPRLRQLRGLEARLAARHAGQAGDLAHLTRLEREVAASRLIHAHFLGRLKETAARAGAGRAESRLLAAAETPLLPAQPRPLLAMVLAATLGLLAMAARVMLAESGRQGLRSLDELEAMGLPVLGQTLARRRFRRTAGPEAGAELSAIAAGLLPLPAQGVRTGAESRGAEEGAGRLLMFTASLPGEGHGALARALVPELLAQLRPELRGALRAAPRVLLIEAGRGGRLCTALERATAALSGHQNGLREGQGEGPSSAAPSLLDGLVTPAEGGLRILGGRPGRRKASAGLPAWRALLEAARRENDLVILVAPPVLTAPLAPLLAPLADAVIHAVAWEHTPVPVLRRALRRLWRLHDRDGALAAMGGGLVLTGVDRRRMRAMGHAGY</sequence>
<accession>A0A2M9D435</accession>
<dbReference type="EMBL" id="CP019127">
    <property type="protein sequence ID" value="APX91405.1"/>
    <property type="molecule type" value="Genomic_DNA"/>
</dbReference>
<evidence type="ECO:0000256" key="3">
    <source>
        <dbReference type="ARBA" id="ARBA00022692"/>
    </source>
</evidence>
<reference evidence="6" key="1">
    <citation type="submission" date="2017-01" db="EMBL/GenBank/DDBJ databases">
        <title>Genomic analysis of Xuhuaishuia manganoxidans DY6-4.</title>
        <authorList>
            <person name="Wang X."/>
        </authorList>
    </citation>
    <scope>NUCLEOTIDE SEQUENCE</scope>
    <source>
        <strain evidence="6">DY6-4</strain>
        <plasmid evidence="6">unnamed</plasmid>
    </source>
</reference>
<name>A0A1P8QYH3_9RHOB</name>
<dbReference type="InterPro" id="IPR027417">
    <property type="entry name" value="P-loop_NTPase"/>
</dbReference>
<keyword evidence="6" id="KW-0614">Plasmid</keyword>
<dbReference type="PANTHER" id="PTHR32309:SF13">
    <property type="entry name" value="FERRIC ENTEROBACTIN TRANSPORT PROTEIN FEPE"/>
    <property type="match status" value="1"/>
</dbReference>
<organism evidence="6">
    <name type="scientific">Brevirhabdus pacifica</name>
    <dbReference type="NCBI Taxonomy" id="1267768"/>
    <lineage>
        <taxon>Bacteria</taxon>
        <taxon>Pseudomonadati</taxon>
        <taxon>Pseudomonadota</taxon>
        <taxon>Alphaproteobacteria</taxon>
        <taxon>Rhodobacterales</taxon>
        <taxon>Paracoccaceae</taxon>
        <taxon>Brevirhabdus</taxon>
    </lineage>
</organism>
<dbReference type="GO" id="GO:0004713">
    <property type="term" value="F:protein tyrosine kinase activity"/>
    <property type="evidence" value="ECO:0007669"/>
    <property type="project" value="TreeGrafter"/>
</dbReference>
<evidence type="ECO:0000313" key="6">
    <source>
        <dbReference type="EMBL" id="APX91405.1"/>
    </source>
</evidence>
<evidence type="ECO:0000256" key="5">
    <source>
        <dbReference type="ARBA" id="ARBA00023136"/>
    </source>
</evidence>
<dbReference type="OrthoDB" id="230260at2"/>